<dbReference type="SMART" id="SM00360">
    <property type="entry name" value="RRM"/>
    <property type="match status" value="1"/>
</dbReference>
<evidence type="ECO:0000256" key="2">
    <source>
        <dbReference type="ARBA" id="ARBA00022884"/>
    </source>
</evidence>
<dbReference type="InterPro" id="IPR035979">
    <property type="entry name" value="RBD_domain_sf"/>
</dbReference>
<dbReference type="SUPFAM" id="SSF54928">
    <property type="entry name" value="RNA-binding domain, RBD"/>
    <property type="match status" value="1"/>
</dbReference>
<dbReference type="InterPro" id="IPR012677">
    <property type="entry name" value="Nucleotide-bd_a/b_plait_sf"/>
</dbReference>
<comment type="caution">
    <text evidence="7">The sequence shown here is derived from an EMBL/GenBank/DDBJ whole genome shotgun (WGS) entry which is preliminary data.</text>
</comment>
<dbReference type="OrthoDB" id="6730379at2759"/>
<evidence type="ECO:0000256" key="4">
    <source>
        <dbReference type="PROSITE-ProRule" id="PRU00176"/>
    </source>
</evidence>
<evidence type="ECO:0000256" key="1">
    <source>
        <dbReference type="ARBA" id="ARBA00021141"/>
    </source>
</evidence>
<feature type="compositionally biased region" description="Low complexity" evidence="5">
    <location>
        <begin position="213"/>
        <end position="231"/>
    </location>
</feature>
<evidence type="ECO:0000313" key="8">
    <source>
        <dbReference type="Proteomes" id="UP000757232"/>
    </source>
</evidence>
<feature type="compositionally biased region" description="Low complexity" evidence="5">
    <location>
        <begin position="240"/>
        <end position="253"/>
    </location>
</feature>
<dbReference type="PANTHER" id="PTHR48027">
    <property type="entry name" value="HETEROGENEOUS NUCLEAR RIBONUCLEOPROTEIN 87F-RELATED"/>
    <property type="match status" value="1"/>
</dbReference>
<feature type="region of interest" description="Disordered" evidence="5">
    <location>
        <begin position="186"/>
        <end position="277"/>
    </location>
</feature>
<feature type="compositionally biased region" description="Low complexity" evidence="5">
    <location>
        <begin position="191"/>
        <end position="203"/>
    </location>
</feature>
<feature type="compositionally biased region" description="Low complexity" evidence="5">
    <location>
        <begin position="7"/>
        <end position="23"/>
    </location>
</feature>
<evidence type="ECO:0000259" key="6">
    <source>
        <dbReference type="PROSITE" id="PS50102"/>
    </source>
</evidence>
<gene>
    <name evidence="7" type="ORF">A7U60_g655</name>
</gene>
<dbReference type="InterPro" id="IPR052462">
    <property type="entry name" value="SLIRP/GR-RBP-like"/>
</dbReference>
<dbReference type="InterPro" id="IPR000504">
    <property type="entry name" value="RRM_dom"/>
</dbReference>
<dbReference type="InterPro" id="IPR039157">
    <property type="entry name" value="RBM18_RRM"/>
</dbReference>
<dbReference type="Gene3D" id="3.30.70.330">
    <property type="match status" value="1"/>
</dbReference>
<dbReference type="Pfam" id="PF00076">
    <property type="entry name" value="RRM_1"/>
    <property type="match status" value="1"/>
</dbReference>
<keyword evidence="8" id="KW-1185">Reference proteome</keyword>
<accession>A0A9Q5I5T1</accession>
<name>A0A9Q5I5T1_SANBA</name>
<evidence type="ECO:0000256" key="5">
    <source>
        <dbReference type="SAM" id="MobiDB-lite"/>
    </source>
</evidence>
<feature type="compositionally biased region" description="Polar residues" evidence="5">
    <location>
        <begin position="29"/>
        <end position="40"/>
    </location>
</feature>
<feature type="region of interest" description="Disordered" evidence="5">
    <location>
        <begin position="1"/>
        <end position="45"/>
    </location>
</feature>
<dbReference type="InterPro" id="IPR003954">
    <property type="entry name" value="RRM_euk-type"/>
</dbReference>
<feature type="domain" description="RRM" evidence="6">
    <location>
        <begin position="53"/>
        <end position="134"/>
    </location>
</feature>
<dbReference type="CDD" id="cd12355">
    <property type="entry name" value="RRM_RBM18"/>
    <property type="match status" value="1"/>
</dbReference>
<organism evidence="7 8">
    <name type="scientific">Sanghuangporus baumii</name>
    <name type="common">Phellinus baumii</name>
    <dbReference type="NCBI Taxonomy" id="108892"/>
    <lineage>
        <taxon>Eukaryota</taxon>
        <taxon>Fungi</taxon>
        <taxon>Dikarya</taxon>
        <taxon>Basidiomycota</taxon>
        <taxon>Agaricomycotina</taxon>
        <taxon>Agaricomycetes</taxon>
        <taxon>Hymenochaetales</taxon>
        <taxon>Hymenochaetaceae</taxon>
        <taxon>Sanghuangporus</taxon>
    </lineage>
</organism>
<dbReference type="GO" id="GO:0003723">
    <property type="term" value="F:RNA binding"/>
    <property type="evidence" value="ECO:0007669"/>
    <property type="project" value="UniProtKB-UniRule"/>
</dbReference>
<feature type="region of interest" description="Disordered" evidence="5">
    <location>
        <begin position="140"/>
        <end position="173"/>
    </location>
</feature>
<evidence type="ECO:0000256" key="3">
    <source>
        <dbReference type="ARBA" id="ARBA00030780"/>
    </source>
</evidence>
<dbReference type="Proteomes" id="UP000757232">
    <property type="component" value="Unassembled WGS sequence"/>
</dbReference>
<proteinExistence type="predicted"/>
<evidence type="ECO:0000313" key="7">
    <source>
        <dbReference type="EMBL" id="OCB92024.1"/>
    </source>
</evidence>
<dbReference type="PROSITE" id="PS50102">
    <property type="entry name" value="RRM"/>
    <property type="match status" value="1"/>
</dbReference>
<dbReference type="SMART" id="SM00361">
    <property type="entry name" value="RRM_1"/>
    <property type="match status" value="1"/>
</dbReference>
<dbReference type="EMBL" id="LNZH02000042">
    <property type="protein sequence ID" value="OCB92024.1"/>
    <property type="molecule type" value="Genomic_DNA"/>
</dbReference>
<protein>
    <recommendedName>
        <fullName evidence="1">Probable RNA-binding protein 18</fullName>
    </recommendedName>
    <alternativeName>
        <fullName evidence="3">RNA-binding motif protein 18</fullName>
    </alternativeName>
</protein>
<sequence>MATLSETPGAGPSTTPPSTNTNAHLSYYTPETQRSVSPAVSNGPAPARELSKNRLYVGNLHPSVDEYTFVQLFKKFGTISKFDFLFHKSGPSKGKPRGYAFVEYKDKEDALKALINAHDKLVHGRKLVVTYANQAPVYDTPFSSGPGKHRRTEVQRPTALSLIKSSTRPVKTKDRIAALEAKLRQMEQHNSTTVSSLPSHPSLPLKPPPPSVPTTSSLDSRKPSPSRSSSKATKMTPTKAGGIFASGSSASLGKKPTLEELMKSKKNATLQGGLLKR</sequence>
<reference evidence="7" key="1">
    <citation type="submission" date="2016-06" db="EMBL/GenBank/DDBJ databases">
        <title>Draft Genome sequence of the fungus Inonotus baumii.</title>
        <authorList>
            <person name="Zhu H."/>
            <person name="Lin W."/>
        </authorList>
    </citation>
    <scope>NUCLEOTIDE SEQUENCE</scope>
    <source>
        <strain evidence="7">821</strain>
    </source>
</reference>
<dbReference type="AlphaFoldDB" id="A0A9Q5I5T1"/>
<keyword evidence="2 4" id="KW-0694">RNA-binding</keyword>